<sequence length="364" mass="42048">MFASKMLEEFELSKHVNENVIKLFTNLRDVDNLVREFEDITDTKYVVCTKVKNFGSNVKPDGLTKNIFWESQKGGSIPIPFNGNPLMFYGRKVLECHLGSDKNKSLKNKLQSRKEKLKARGEYLKRSRTVRQESKKMGCKAKIHIQQILRFSSIIIVGKDRKSKEEGIKNLEDNFNEHIGCAEMEFYVKLPSLSDHSCFEVGEEEIGKRENIDDRVKLKIMELTCEGSTINAVKKSVEDFVLNVLFYNKTPPSRNRRRYFPKRSDYFNLMRKTRKQQTEQNIIIETGEPPFDVALEQSRARCVSKLTTLQQFVVISQDLDTVRAVNDKLDAILSSLLCENFQNPLQPSRVSTSVSKLHQYDLTT</sequence>
<dbReference type="EMBL" id="CAWYQH010000130">
    <property type="protein sequence ID" value="CAK8693125.1"/>
    <property type="molecule type" value="Genomic_DNA"/>
</dbReference>
<gene>
    <name evidence="1" type="ORF">CVLEPA_LOCUS26451</name>
</gene>
<accession>A0ABP0GN21</accession>
<dbReference type="InterPro" id="IPR029309">
    <property type="entry name" value="CaRF"/>
</dbReference>
<reference evidence="1 2" key="1">
    <citation type="submission" date="2024-02" db="EMBL/GenBank/DDBJ databases">
        <authorList>
            <person name="Daric V."/>
            <person name="Darras S."/>
        </authorList>
    </citation>
    <scope>NUCLEOTIDE SEQUENCE [LARGE SCALE GENOMIC DNA]</scope>
</reference>
<dbReference type="PANTHER" id="PTHR47456:SF1">
    <property type="entry name" value="PHD-TYPE DOMAIN-CONTAINING PROTEIN"/>
    <property type="match status" value="1"/>
</dbReference>
<evidence type="ECO:0000313" key="1">
    <source>
        <dbReference type="EMBL" id="CAK8693125.1"/>
    </source>
</evidence>
<dbReference type="PANTHER" id="PTHR47456">
    <property type="entry name" value="PHD-TYPE DOMAIN-CONTAINING PROTEIN"/>
    <property type="match status" value="1"/>
</dbReference>
<organism evidence="1 2">
    <name type="scientific">Clavelina lepadiformis</name>
    <name type="common">Light-bulb sea squirt</name>
    <name type="synonym">Ascidia lepadiformis</name>
    <dbReference type="NCBI Taxonomy" id="159417"/>
    <lineage>
        <taxon>Eukaryota</taxon>
        <taxon>Metazoa</taxon>
        <taxon>Chordata</taxon>
        <taxon>Tunicata</taxon>
        <taxon>Ascidiacea</taxon>
        <taxon>Aplousobranchia</taxon>
        <taxon>Clavelinidae</taxon>
        <taxon>Clavelina</taxon>
    </lineage>
</organism>
<proteinExistence type="predicted"/>
<evidence type="ECO:0000313" key="2">
    <source>
        <dbReference type="Proteomes" id="UP001642483"/>
    </source>
</evidence>
<protein>
    <submittedName>
        <fullName evidence="1">Uncharacterized protein</fullName>
    </submittedName>
</protein>
<dbReference type="Pfam" id="PF15299">
    <property type="entry name" value="ALS2CR8"/>
    <property type="match status" value="1"/>
</dbReference>
<comment type="caution">
    <text evidence="1">The sequence shown here is derived from an EMBL/GenBank/DDBJ whole genome shotgun (WGS) entry which is preliminary data.</text>
</comment>
<dbReference type="Proteomes" id="UP001642483">
    <property type="component" value="Unassembled WGS sequence"/>
</dbReference>
<keyword evidence="2" id="KW-1185">Reference proteome</keyword>
<name>A0ABP0GN21_CLALP</name>